<evidence type="ECO:0000313" key="3">
    <source>
        <dbReference type="Proteomes" id="UP001227192"/>
    </source>
</evidence>
<evidence type="ECO:0000256" key="1">
    <source>
        <dbReference type="SAM" id="MobiDB-lite"/>
    </source>
</evidence>
<dbReference type="GO" id="GO:0030681">
    <property type="term" value="C:multimeric ribonuclease P complex"/>
    <property type="evidence" value="ECO:0007669"/>
    <property type="project" value="TreeGrafter"/>
</dbReference>
<name>A0AAI9THM6_PENTH</name>
<feature type="compositionally biased region" description="Polar residues" evidence="1">
    <location>
        <begin position="398"/>
        <end position="414"/>
    </location>
</feature>
<evidence type="ECO:0000313" key="2">
    <source>
        <dbReference type="EMBL" id="KAJ9487381.1"/>
    </source>
</evidence>
<organism evidence="2 3">
    <name type="scientific">Penicillium thymicola</name>
    <dbReference type="NCBI Taxonomy" id="293382"/>
    <lineage>
        <taxon>Eukaryota</taxon>
        <taxon>Fungi</taxon>
        <taxon>Dikarya</taxon>
        <taxon>Ascomycota</taxon>
        <taxon>Pezizomycotina</taxon>
        <taxon>Eurotiomycetes</taxon>
        <taxon>Eurotiomycetidae</taxon>
        <taxon>Eurotiales</taxon>
        <taxon>Aspergillaceae</taxon>
        <taxon>Penicillium</taxon>
    </lineage>
</organism>
<dbReference type="GO" id="GO:0000172">
    <property type="term" value="C:ribonuclease MRP complex"/>
    <property type="evidence" value="ECO:0007669"/>
    <property type="project" value="TreeGrafter"/>
</dbReference>
<dbReference type="PANTHER" id="PTHR15396">
    <property type="entry name" value="RIBONUCLEASE P PROTEIN SUBUNIT P40"/>
    <property type="match status" value="1"/>
</dbReference>
<dbReference type="PANTHER" id="PTHR15396:SF1">
    <property type="entry name" value="RIBONUCLEASE P PROTEIN SUBUNIT P40"/>
    <property type="match status" value="1"/>
</dbReference>
<dbReference type="AlphaFoldDB" id="A0AAI9THM6"/>
<dbReference type="InterPro" id="IPR013893">
    <property type="entry name" value="RNase_P_Rpp40"/>
</dbReference>
<dbReference type="GO" id="GO:0001682">
    <property type="term" value="P:tRNA 5'-leader removal"/>
    <property type="evidence" value="ECO:0007669"/>
    <property type="project" value="InterPro"/>
</dbReference>
<gene>
    <name evidence="2" type="ORF">VN97_g5925</name>
</gene>
<reference evidence="2" key="1">
    <citation type="submission" date="2015-06" db="EMBL/GenBank/DDBJ databases">
        <authorList>
            <person name="Nguyen H."/>
        </authorList>
    </citation>
    <scope>NUCLEOTIDE SEQUENCE</scope>
    <source>
        <strain evidence="2">DAOM 180753</strain>
    </source>
</reference>
<reference evidence="2" key="2">
    <citation type="journal article" date="2016" name="Fungal Biol.">
        <title>Ochratoxin A production by Penicillium thymicola.</title>
        <authorList>
            <person name="Nguyen H.D.T."/>
            <person name="McMullin D.R."/>
            <person name="Ponomareva E."/>
            <person name="Riley R."/>
            <person name="Pomraning K.R."/>
            <person name="Baker S.E."/>
            <person name="Seifert K.A."/>
        </authorList>
    </citation>
    <scope>NUCLEOTIDE SEQUENCE</scope>
    <source>
        <strain evidence="2">DAOM 180753</strain>
    </source>
</reference>
<dbReference type="EMBL" id="LACB01000162">
    <property type="protein sequence ID" value="KAJ9487381.1"/>
    <property type="molecule type" value="Genomic_DNA"/>
</dbReference>
<protein>
    <submittedName>
        <fullName evidence="2">Uncharacterized protein</fullName>
    </submittedName>
</protein>
<dbReference type="Proteomes" id="UP001227192">
    <property type="component" value="Unassembled WGS sequence"/>
</dbReference>
<dbReference type="GO" id="GO:0004526">
    <property type="term" value="F:ribonuclease P activity"/>
    <property type="evidence" value="ECO:0007669"/>
    <property type="project" value="TreeGrafter"/>
</dbReference>
<accession>A0AAI9THM6</accession>
<proteinExistence type="predicted"/>
<feature type="region of interest" description="Disordered" evidence="1">
    <location>
        <begin position="397"/>
        <end position="417"/>
    </location>
</feature>
<dbReference type="GO" id="GO:0000447">
    <property type="term" value="P:endonucleolytic cleavage in ITS1 to separate SSU-rRNA from 5.8S rRNA and LSU-rRNA from tricistronic rRNA transcript (SSU-rRNA, 5.8S rRNA, LSU-rRNA)"/>
    <property type="evidence" value="ECO:0007669"/>
    <property type="project" value="TreeGrafter"/>
</dbReference>
<dbReference type="Pfam" id="PF08584">
    <property type="entry name" value="Ribonuc_P_40"/>
    <property type="match status" value="1"/>
</dbReference>
<comment type="caution">
    <text evidence="2">The sequence shown here is derived from an EMBL/GenBank/DDBJ whole genome shotgun (WGS) entry which is preliminary data.</text>
</comment>
<sequence length="435" mass="48653">MFEEVDDASRREKCFTTIAQLPAFIDPKQIPSKRSPFSTIQNHAFVHSVEVILPKEVYSQIKASLETKLEKPRYARVFMAPSALLEHDFFNTYIKSVAQASDSFCAQKVHFIEDGDLTWDVGNILMISEGRSGSDNVFTLQDGILRMELGKEIYERTGLTGKPFRSGGRKHAKERFLVELNLRLPSMLHGKKGFERIVWAFTNVLTQSMAWLFHDLESNSGLDEGDHVSEAKKGNGRNNMLKVRAGNKPINKVQPQLITCKPQEIDHEQILIPPFYENGKVLEEMSEGELQEHSGSLSEWLAMVQMASPRLFGEDDVDPYLSRYAVPGADESQACDLMNLKWNGLISSRWIMQLFINLLQSTKASNLPWFALAVATLGKEAVEGRDGFTVMVLPSGRCGQSSESSEASQINEEGTTGPGRVTLCWELMGASVTEP</sequence>
<keyword evidence="3" id="KW-1185">Reference proteome</keyword>
<dbReference type="GO" id="GO:0000171">
    <property type="term" value="F:ribonuclease MRP activity"/>
    <property type="evidence" value="ECO:0007669"/>
    <property type="project" value="TreeGrafter"/>
</dbReference>